<comment type="subcellular location">
    <subcellularLocation>
        <location evidence="1">Cytoplasmic vesicle</location>
        <location evidence="1">Secretory vesicle</location>
    </subcellularLocation>
</comment>
<dbReference type="GO" id="GO:0015031">
    <property type="term" value="P:protein transport"/>
    <property type="evidence" value="ECO:0007669"/>
    <property type="project" value="UniProtKB-KW"/>
</dbReference>
<evidence type="ECO:0000256" key="2">
    <source>
        <dbReference type="ARBA" id="ARBA00007210"/>
    </source>
</evidence>
<dbReference type="InterPro" id="IPR011993">
    <property type="entry name" value="PH-like_dom_sf"/>
</dbReference>
<feature type="domain" description="Exocyst component Exo84 C-terminal" evidence="13">
    <location>
        <begin position="460"/>
        <end position="659"/>
    </location>
</feature>
<dbReference type="Gene3D" id="1.20.58.1220">
    <property type="entry name" value="Exo84p, C-terminal helical domain"/>
    <property type="match status" value="1"/>
</dbReference>
<feature type="region of interest" description="Disordered" evidence="12">
    <location>
        <begin position="1"/>
        <end position="141"/>
    </location>
</feature>
<evidence type="ECO:0000313" key="14">
    <source>
        <dbReference type="EMBL" id="CAJ2513522.1"/>
    </source>
</evidence>
<evidence type="ECO:0000256" key="6">
    <source>
        <dbReference type="ARBA" id="ARBA00022927"/>
    </source>
</evidence>
<evidence type="ECO:0000256" key="10">
    <source>
        <dbReference type="ARBA" id="ARBA00065378"/>
    </source>
</evidence>
<evidence type="ECO:0000259" key="13">
    <source>
        <dbReference type="Pfam" id="PF16528"/>
    </source>
</evidence>
<dbReference type="PANTHER" id="PTHR21426:SF12">
    <property type="entry name" value="EXOCYST COMPLEX COMPONENT 8"/>
    <property type="match status" value="1"/>
</dbReference>
<dbReference type="SUPFAM" id="SSF50729">
    <property type="entry name" value="PH domain-like"/>
    <property type="match status" value="1"/>
</dbReference>
<dbReference type="InterPro" id="IPR032403">
    <property type="entry name" value="Exo84_C"/>
</dbReference>
<evidence type="ECO:0000256" key="3">
    <source>
        <dbReference type="ARBA" id="ARBA00021269"/>
    </source>
</evidence>
<comment type="subunit">
    <text evidence="10">Component of the exocyst complex.</text>
</comment>
<name>A0AAI8VYQ5_9PEZI</name>
<dbReference type="InterPro" id="IPR016159">
    <property type="entry name" value="Cullin_repeat-like_dom_sf"/>
</dbReference>
<keyword evidence="6" id="KW-0653">Protein transport</keyword>
<accession>A0AAI8VYQ5</accession>
<evidence type="ECO:0000256" key="5">
    <source>
        <dbReference type="ARBA" id="ARBA00022483"/>
    </source>
</evidence>
<keyword evidence="7" id="KW-0175">Coiled coil</keyword>
<dbReference type="SUPFAM" id="SSF74788">
    <property type="entry name" value="Cullin repeat-like"/>
    <property type="match status" value="1"/>
</dbReference>
<dbReference type="Proteomes" id="UP001295740">
    <property type="component" value="Unassembled WGS sequence"/>
</dbReference>
<evidence type="ECO:0000256" key="12">
    <source>
        <dbReference type="SAM" id="MobiDB-lite"/>
    </source>
</evidence>
<proteinExistence type="inferred from homology"/>
<dbReference type="GO" id="GO:0006893">
    <property type="term" value="P:Golgi to plasma membrane transport"/>
    <property type="evidence" value="ECO:0007669"/>
    <property type="project" value="TreeGrafter"/>
</dbReference>
<evidence type="ECO:0000256" key="8">
    <source>
        <dbReference type="ARBA" id="ARBA00023329"/>
    </source>
</evidence>
<keyword evidence="15" id="KW-1185">Reference proteome</keyword>
<gene>
    <name evidence="14" type="ORF">KHLLAP_LOCUS13990</name>
</gene>
<evidence type="ECO:0000256" key="9">
    <source>
        <dbReference type="ARBA" id="ARBA00057052"/>
    </source>
</evidence>
<reference evidence="14" key="1">
    <citation type="submission" date="2023-10" db="EMBL/GenBank/DDBJ databases">
        <authorList>
            <person name="Hackl T."/>
        </authorList>
    </citation>
    <scope>NUCLEOTIDE SEQUENCE</scope>
</reference>
<dbReference type="FunFam" id="2.30.29.30:FF:000264">
    <property type="entry name" value="Potential exocyst complex component Exo84"/>
    <property type="match status" value="1"/>
</dbReference>
<dbReference type="GO" id="GO:0030133">
    <property type="term" value="C:transport vesicle"/>
    <property type="evidence" value="ECO:0007669"/>
    <property type="project" value="UniProtKB-SubCell"/>
</dbReference>
<sequence length="682" mass="77075">MSDDRNKISLRSGPKRKGGRPTISAPKQISNPIPSDGPSVPRNPEGRSIAAAGPPPPRQRAPPQTGGKTGDLVKRRYSTRFNNLPSDYDATKPPVPSLPSFDISKYDQPAPRSRPPPSRGGGSPMPPPGGTAPTVDPKVLRDPRLVPDKYVADILSEATEDEIREYESALRKLKTRASTDLQQNVYQNRTQFIKISKEAEKLKNEMRSLRNLFKELEANTTALRAASGNHSTPGDFSTSLSKRDKRSSVADRTALWNSQMQALYKNVEGSQKFLPNSMGRHVVQNAGPWIELDNATYKSRRSMQLFLLNDHLLIASRKKRKMDNPNDTRGPATKMVADRCWPLLDIEVVDMAATSESYSGRNKLADAIMIRGVGQESFIYRTEKPEDTEKSTLLLNIRKAVEELRKGLQSEMEANNKAKETINYFASRDPGLLQKTELLETLSDIKDMMIEVDGKQQNLRWVEGEMDELDIDIALQRFDLAVDRVEKLQKIARELKNNAIAQDFINFKVDERCTKLAGFIIRELVDTHDAQNKTRRNVGWLNRLGFEDRAREAYLEARSDLIQKRSRQCIFQGDLHVYIWQLSFVYFTSIRNTVSCFRSCFPQAMMSACVKWAKEEVDAFNVILARQLSSTERDGEVWKQCMERAKTHAQMLEEVQLDFRDLVGKDMPLSTNGSGPIGLGLR</sequence>
<dbReference type="GO" id="GO:0006887">
    <property type="term" value="P:exocytosis"/>
    <property type="evidence" value="ECO:0007669"/>
    <property type="project" value="UniProtKB-KW"/>
</dbReference>
<dbReference type="InterPro" id="IPR042560">
    <property type="entry name" value="Exo84_C_2"/>
</dbReference>
<dbReference type="Pfam" id="PF25345">
    <property type="entry name" value="PH_EXO84"/>
    <property type="match status" value="1"/>
</dbReference>
<keyword evidence="4" id="KW-0813">Transport</keyword>
<dbReference type="EMBL" id="CAUWAG010000020">
    <property type="protein sequence ID" value="CAJ2513522.1"/>
    <property type="molecule type" value="Genomic_DNA"/>
</dbReference>
<feature type="compositionally biased region" description="Polar residues" evidence="12">
    <location>
        <begin position="224"/>
        <end position="240"/>
    </location>
</feature>
<feature type="compositionally biased region" description="Pro residues" evidence="12">
    <location>
        <begin position="112"/>
        <end position="130"/>
    </location>
</feature>
<comment type="similarity">
    <text evidence="2">Belongs to the EXO84 family.</text>
</comment>
<dbReference type="Gene3D" id="2.30.29.30">
    <property type="entry name" value="Pleckstrin-homology domain (PH domain)/Phosphotyrosine-binding domain (PTB)"/>
    <property type="match status" value="1"/>
</dbReference>
<evidence type="ECO:0000256" key="1">
    <source>
        <dbReference type="ARBA" id="ARBA00004398"/>
    </source>
</evidence>
<dbReference type="Gene3D" id="1.20.58.1210">
    <property type="entry name" value="Exo84p, N-terminal helical domain"/>
    <property type="match status" value="1"/>
</dbReference>
<evidence type="ECO:0000256" key="11">
    <source>
        <dbReference type="ARBA" id="ARBA00071741"/>
    </source>
</evidence>
<dbReference type="PANTHER" id="PTHR21426">
    <property type="entry name" value="EXOCYST COMPLEX COMPONENT 8"/>
    <property type="match status" value="1"/>
</dbReference>
<dbReference type="AlphaFoldDB" id="A0AAI8VYQ5"/>
<organism evidence="14 15">
    <name type="scientific">Anthostomella pinea</name>
    <dbReference type="NCBI Taxonomy" id="933095"/>
    <lineage>
        <taxon>Eukaryota</taxon>
        <taxon>Fungi</taxon>
        <taxon>Dikarya</taxon>
        <taxon>Ascomycota</taxon>
        <taxon>Pezizomycotina</taxon>
        <taxon>Sordariomycetes</taxon>
        <taxon>Xylariomycetidae</taxon>
        <taxon>Xylariales</taxon>
        <taxon>Xylariaceae</taxon>
        <taxon>Anthostomella</taxon>
    </lineage>
</organism>
<comment type="caution">
    <text evidence="14">The sequence shown here is derived from an EMBL/GenBank/DDBJ whole genome shotgun (WGS) entry which is preliminary data.</text>
</comment>
<dbReference type="Pfam" id="PF08700">
    <property type="entry name" value="VPS51_Exo84_N"/>
    <property type="match status" value="1"/>
</dbReference>
<dbReference type="InterPro" id="IPR033961">
    <property type="entry name" value="Exo84"/>
</dbReference>
<keyword evidence="8" id="KW-0968">Cytoplasmic vesicle</keyword>
<evidence type="ECO:0000256" key="7">
    <source>
        <dbReference type="ARBA" id="ARBA00023054"/>
    </source>
</evidence>
<comment type="function">
    <text evidence="9">Involved in the secretory pathway as part of the exocyst complex which tethers secretory vesicles to the sites of exocytosis. Plays a role in both the assembly of the exocyst and the polarization of this complex to specific sites of the plasma membrane for exocytosis. Also involved in assembly of the spliceosome.</text>
</comment>
<dbReference type="Pfam" id="PF16528">
    <property type="entry name" value="Exo84_C"/>
    <property type="match status" value="1"/>
</dbReference>
<dbReference type="GO" id="GO:0000145">
    <property type="term" value="C:exocyst"/>
    <property type="evidence" value="ECO:0007669"/>
    <property type="project" value="InterPro"/>
</dbReference>
<evidence type="ECO:0000313" key="15">
    <source>
        <dbReference type="Proteomes" id="UP001295740"/>
    </source>
</evidence>
<dbReference type="InterPro" id="IPR042561">
    <property type="entry name" value="Exo84_C_1"/>
</dbReference>
<keyword evidence="5" id="KW-0268">Exocytosis</keyword>
<evidence type="ECO:0000256" key="4">
    <source>
        <dbReference type="ARBA" id="ARBA00022448"/>
    </source>
</evidence>
<feature type="region of interest" description="Disordered" evidence="12">
    <location>
        <begin position="224"/>
        <end position="244"/>
    </location>
</feature>
<protein>
    <recommendedName>
        <fullName evidence="3">Exocyst complex component EXO84</fullName>
    </recommendedName>
    <alternativeName>
        <fullName evidence="11">Exocyst complex component exo84</fullName>
    </alternativeName>
</protein>